<keyword evidence="3" id="KW-1185">Reference proteome</keyword>
<organism evidence="2 3">
    <name type="scientific">Ligaoa zhengdingensis</name>
    <dbReference type="NCBI Taxonomy" id="2763658"/>
    <lineage>
        <taxon>Bacteria</taxon>
        <taxon>Bacillati</taxon>
        <taxon>Bacillota</taxon>
        <taxon>Clostridia</taxon>
        <taxon>Eubacteriales</taxon>
        <taxon>Oscillospiraceae</taxon>
        <taxon>Ligaoa</taxon>
    </lineage>
</organism>
<protein>
    <submittedName>
        <fullName evidence="2">Helix-turn-helix transcriptional regulator</fullName>
    </submittedName>
</protein>
<dbReference type="InterPro" id="IPR001387">
    <property type="entry name" value="Cro/C1-type_HTH"/>
</dbReference>
<reference evidence="2" key="1">
    <citation type="submission" date="2020-08" db="EMBL/GenBank/DDBJ databases">
        <title>Genome public.</title>
        <authorList>
            <person name="Liu C."/>
            <person name="Sun Q."/>
        </authorList>
    </citation>
    <scope>NUCLEOTIDE SEQUENCE</scope>
    <source>
        <strain evidence="2">NSJ-31</strain>
    </source>
</reference>
<dbReference type="PROSITE" id="PS50943">
    <property type="entry name" value="HTH_CROC1"/>
    <property type="match status" value="1"/>
</dbReference>
<accession>A0A926DUY8</accession>
<name>A0A926DUY8_9FIRM</name>
<dbReference type="SUPFAM" id="SSF47413">
    <property type="entry name" value="lambda repressor-like DNA-binding domains"/>
    <property type="match status" value="1"/>
</dbReference>
<feature type="domain" description="HTH cro/C1-type" evidence="1">
    <location>
        <begin position="13"/>
        <end position="65"/>
    </location>
</feature>
<dbReference type="RefSeq" id="WP_425516127.1">
    <property type="nucleotide sequence ID" value="NZ_JACRST010000002.1"/>
</dbReference>
<dbReference type="AlphaFoldDB" id="A0A926DUY8"/>
<comment type="caution">
    <text evidence="2">The sequence shown here is derived from an EMBL/GenBank/DDBJ whole genome shotgun (WGS) entry which is preliminary data.</text>
</comment>
<gene>
    <name evidence="2" type="ORF">H8711_02525</name>
</gene>
<dbReference type="EMBL" id="JACRST010000002">
    <property type="protein sequence ID" value="MBC8545813.1"/>
    <property type="molecule type" value="Genomic_DNA"/>
</dbReference>
<dbReference type="GO" id="GO:0003677">
    <property type="term" value="F:DNA binding"/>
    <property type="evidence" value="ECO:0007669"/>
    <property type="project" value="InterPro"/>
</dbReference>
<sequence length="78" mass="9016">MSLKSKFSSEALRARTALGLTQQEVADAVSTSVRWYQHIEKGTFMPGNVLMLRLIFFLELDIEVFREEEEINVPVRSR</sequence>
<evidence type="ECO:0000313" key="2">
    <source>
        <dbReference type="EMBL" id="MBC8545813.1"/>
    </source>
</evidence>
<dbReference type="Pfam" id="PF01381">
    <property type="entry name" value="HTH_3"/>
    <property type="match status" value="1"/>
</dbReference>
<dbReference type="Proteomes" id="UP000653127">
    <property type="component" value="Unassembled WGS sequence"/>
</dbReference>
<dbReference type="CDD" id="cd00093">
    <property type="entry name" value="HTH_XRE"/>
    <property type="match status" value="1"/>
</dbReference>
<dbReference type="SMART" id="SM00530">
    <property type="entry name" value="HTH_XRE"/>
    <property type="match status" value="1"/>
</dbReference>
<dbReference type="Gene3D" id="1.10.260.40">
    <property type="entry name" value="lambda repressor-like DNA-binding domains"/>
    <property type="match status" value="1"/>
</dbReference>
<proteinExistence type="predicted"/>
<evidence type="ECO:0000259" key="1">
    <source>
        <dbReference type="PROSITE" id="PS50943"/>
    </source>
</evidence>
<dbReference type="InterPro" id="IPR010982">
    <property type="entry name" value="Lambda_DNA-bd_dom_sf"/>
</dbReference>
<evidence type="ECO:0000313" key="3">
    <source>
        <dbReference type="Proteomes" id="UP000653127"/>
    </source>
</evidence>